<reference evidence="3" key="1">
    <citation type="journal article" date="2023" name="Int. J. Syst. Evol. Microbiol.">
        <title>Streptomyces meridianus sp. nov. isolated from brackish water of the Tagus estuary in Alcochete, Portugal.</title>
        <authorList>
            <person name="Santos J.D.N."/>
            <person name="Klimek D."/>
            <person name="Calusinska M."/>
            <person name="Lobo Da Cunha A."/>
            <person name="Catita J."/>
            <person name="Goncalves H."/>
            <person name="Gonzalez I."/>
            <person name="Reyes F."/>
            <person name="Lage O.M."/>
        </authorList>
    </citation>
    <scope>NUCLEOTIDE SEQUENCE</scope>
    <source>
        <strain evidence="3">MTZ3.1</strain>
    </source>
</reference>
<evidence type="ECO:0000313" key="3">
    <source>
        <dbReference type="EMBL" id="MCM2577202.1"/>
    </source>
</evidence>
<dbReference type="Gene3D" id="1.20.1260.10">
    <property type="match status" value="1"/>
</dbReference>
<gene>
    <name evidence="3" type="ORF">M1E25_07540</name>
</gene>
<evidence type="ECO:0000313" key="4">
    <source>
        <dbReference type="Proteomes" id="UP001167160"/>
    </source>
</evidence>
<dbReference type="Pfam" id="PF12902">
    <property type="entry name" value="Ferritin-like"/>
    <property type="match status" value="1"/>
</dbReference>
<dbReference type="InterPro" id="IPR012347">
    <property type="entry name" value="Ferritin-like"/>
</dbReference>
<proteinExistence type="predicted"/>
<dbReference type="InterPro" id="IPR009078">
    <property type="entry name" value="Ferritin-like_SF"/>
</dbReference>
<dbReference type="PANTHER" id="PTHR34400">
    <property type="match status" value="1"/>
</dbReference>
<keyword evidence="4" id="KW-1185">Reference proteome</keyword>
<evidence type="ECO:0000259" key="2">
    <source>
        <dbReference type="Pfam" id="PF12902"/>
    </source>
</evidence>
<organism evidence="3 4">
    <name type="scientific">Streptomyces meridianus</name>
    <dbReference type="NCBI Taxonomy" id="2938945"/>
    <lineage>
        <taxon>Bacteria</taxon>
        <taxon>Bacillati</taxon>
        <taxon>Actinomycetota</taxon>
        <taxon>Actinomycetes</taxon>
        <taxon>Kitasatosporales</taxon>
        <taxon>Streptomycetaceae</taxon>
        <taxon>Streptomyces</taxon>
    </lineage>
</organism>
<feature type="domain" description="Iminophenyl-pyruvate dimer synthase" evidence="2">
    <location>
        <begin position="34"/>
        <end position="255"/>
    </location>
</feature>
<comment type="caution">
    <text evidence="3">The sequence shown here is derived from an EMBL/GenBank/DDBJ whole genome shotgun (WGS) entry which is preliminary data.</text>
</comment>
<dbReference type="Proteomes" id="UP001167160">
    <property type="component" value="Unassembled WGS sequence"/>
</dbReference>
<dbReference type="PANTHER" id="PTHR34400:SF4">
    <property type="entry name" value="MEMBRANE PROTEIN"/>
    <property type="match status" value="1"/>
</dbReference>
<feature type="region of interest" description="Disordered" evidence="1">
    <location>
        <begin position="249"/>
        <end position="276"/>
    </location>
</feature>
<dbReference type="EMBL" id="JAMQGM010000016">
    <property type="protein sequence ID" value="MCM2577202.1"/>
    <property type="molecule type" value="Genomic_DNA"/>
</dbReference>
<dbReference type="RefSeq" id="WP_251411616.1">
    <property type="nucleotide sequence ID" value="NZ_JAMQGM010000016.1"/>
</dbReference>
<protein>
    <submittedName>
        <fullName evidence="3">Ferritin-like protein</fullName>
    </submittedName>
</protein>
<dbReference type="SUPFAM" id="SSF47240">
    <property type="entry name" value="Ferritin-like"/>
    <property type="match status" value="1"/>
</dbReference>
<sequence>MGPHTPMGLAGEPAQHLSSTEPEINDIAGLHRALQTALALEHATIPLYLYALFSIKRGRNREIAEIIRSVVMEEMLHMALVGNILNAVGATPRIGLPDTVPQYPGPLPGGVQPGLVVPLRKCSVEQIRDIFLTVEQPHLPVQHHVRNALKEVEQLGVAVDDNGMIEMLGQEELDAPRRFFLAATFEDHTIGWFYQRIAQAIIDLDETQDLFTGDPARQVVWRGAPGRLYRVTDATTALWAVFEIIRQGEGTPTDPTTGPLPPVLDPSLRPTGKEAS</sequence>
<dbReference type="InterPro" id="IPR026820">
    <property type="entry name" value="VioB/RebD_dom"/>
</dbReference>
<name>A0ABT0X692_9ACTN</name>
<accession>A0ABT0X692</accession>
<evidence type="ECO:0000256" key="1">
    <source>
        <dbReference type="SAM" id="MobiDB-lite"/>
    </source>
</evidence>